<feature type="binding site" evidence="6">
    <location>
        <position position="85"/>
    </location>
    <ligand>
        <name>Mg(2+)</name>
        <dbReference type="ChEBI" id="CHEBI:18420"/>
        <note>ligand shared between all trimeric partners</note>
    </ligand>
</feature>
<evidence type="ECO:0000256" key="4">
    <source>
        <dbReference type="ARBA" id="ARBA00022683"/>
    </source>
</evidence>
<dbReference type="Pfam" id="PF02255">
    <property type="entry name" value="PTS_IIA"/>
    <property type="match status" value="1"/>
</dbReference>
<dbReference type="Proteomes" id="UP000284178">
    <property type="component" value="Unassembled WGS sequence"/>
</dbReference>
<keyword evidence="1" id="KW-0813">Transport</keyword>
<evidence type="ECO:0000313" key="10">
    <source>
        <dbReference type="Proteomes" id="UP000284178"/>
    </source>
</evidence>
<name>A0A412G0L6_9FIRM</name>
<gene>
    <name evidence="9" type="ORF">DWY25_09145</name>
</gene>
<dbReference type="GO" id="GO:0009401">
    <property type="term" value="P:phosphoenolpyruvate-dependent sugar phosphotransferase system"/>
    <property type="evidence" value="ECO:0007669"/>
    <property type="project" value="UniProtKB-KW"/>
</dbReference>
<dbReference type="SUPFAM" id="SSF46973">
    <property type="entry name" value="Enzyme IIa from lactose specific PTS, IIa-lac"/>
    <property type="match status" value="1"/>
</dbReference>
<comment type="cofactor">
    <cofactor evidence="6">
        <name>Mg(2+)</name>
        <dbReference type="ChEBI" id="CHEBI:18420"/>
    </cofactor>
    <text evidence="6">Binds 1 Mg(2+) ion per trimer.</text>
</comment>
<sequence>MSEQNTQPALVSAAMGIILHAGDARNYAKQAREAMREMNFTEARSLLETAKKEIAEAHRAQTEIIQNEARGIRYEYSMLFNHAQDTLMTINSEIELTADLILTFEVVMRKLAEKEG</sequence>
<keyword evidence="3" id="KW-0808">Transferase</keyword>
<dbReference type="GO" id="GO:0046872">
    <property type="term" value="F:metal ion binding"/>
    <property type="evidence" value="ECO:0007669"/>
    <property type="project" value="UniProtKB-KW"/>
</dbReference>
<dbReference type="InterPro" id="IPR036542">
    <property type="entry name" value="PTS_IIA_lac/cel_sf"/>
</dbReference>
<keyword evidence="10" id="KW-1185">Reference proteome</keyword>
<dbReference type="EMBL" id="QRUP01000010">
    <property type="protein sequence ID" value="RGR73967.1"/>
    <property type="molecule type" value="Genomic_DNA"/>
</dbReference>
<keyword evidence="8" id="KW-0175">Coiled coil</keyword>
<dbReference type="AlphaFoldDB" id="A0A412G0L6"/>
<keyword evidence="2" id="KW-0762">Sugar transport</keyword>
<dbReference type="InterPro" id="IPR003188">
    <property type="entry name" value="PTS_IIA_lac/cel"/>
</dbReference>
<keyword evidence="4" id="KW-0598">Phosphotransferase system</keyword>
<dbReference type="PANTHER" id="PTHR34382">
    <property type="entry name" value="PTS SYSTEM N,N'-DIACETYLCHITOBIOSE-SPECIFIC EIIA COMPONENT"/>
    <property type="match status" value="1"/>
</dbReference>
<reference evidence="9 10" key="1">
    <citation type="submission" date="2018-08" db="EMBL/GenBank/DDBJ databases">
        <title>A genome reference for cultivated species of the human gut microbiota.</title>
        <authorList>
            <person name="Zou Y."/>
            <person name="Xue W."/>
            <person name="Luo G."/>
        </authorList>
    </citation>
    <scope>NUCLEOTIDE SEQUENCE [LARGE SCALE GENOMIC DNA]</scope>
    <source>
        <strain evidence="9 10">AF24-29</strain>
    </source>
</reference>
<dbReference type="RefSeq" id="WP_117894977.1">
    <property type="nucleotide sequence ID" value="NZ_CABJCV010000010.1"/>
</dbReference>
<evidence type="ECO:0000256" key="7">
    <source>
        <dbReference type="PROSITE-ProRule" id="PRU00418"/>
    </source>
</evidence>
<evidence type="ECO:0000256" key="2">
    <source>
        <dbReference type="ARBA" id="ARBA00022597"/>
    </source>
</evidence>
<proteinExistence type="predicted"/>
<comment type="caution">
    <text evidence="9">The sequence shown here is derived from an EMBL/GenBank/DDBJ whole genome shotgun (WGS) entry which is preliminary data.</text>
</comment>
<accession>A0A412G0L6</accession>
<evidence type="ECO:0000256" key="8">
    <source>
        <dbReference type="SAM" id="Coils"/>
    </source>
</evidence>
<evidence type="ECO:0000256" key="3">
    <source>
        <dbReference type="ARBA" id="ARBA00022679"/>
    </source>
</evidence>
<dbReference type="PIRSF" id="PIRSF000699">
    <property type="entry name" value="PTS_IILac_III"/>
    <property type="match status" value="1"/>
</dbReference>
<evidence type="ECO:0000313" key="9">
    <source>
        <dbReference type="EMBL" id="RGR73967.1"/>
    </source>
</evidence>
<keyword evidence="6" id="KW-0460">Magnesium</keyword>
<organism evidence="9 10">
    <name type="scientific">Holdemania filiformis</name>
    <dbReference type="NCBI Taxonomy" id="61171"/>
    <lineage>
        <taxon>Bacteria</taxon>
        <taxon>Bacillati</taxon>
        <taxon>Bacillota</taxon>
        <taxon>Erysipelotrichia</taxon>
        <taxon>Erysipelotrichales</taxon>
        <taxon>Erysipelotrichaceae</taxon>
        <taxon>Holdemania</taxon>
    </lineage>
</organism>
<evidence type="ECO:0000256" key="5">
    <source>
        <dbReference type="PIRSR" id="PIRSR000699-1"/>
    </source>
</evidence>
<dbReference type="PANTHER" id="PTHR34382:SF7">
    <property type="entry name" value="PTS SYSTEM N,N'-DIACETYLCHITOBIOSE-SPECIFIC EIIA COMPONENT"/>
    <property type="match status" value="1"/>
</dbReference>
<feature type="coiled-coil region" evidence="8">
    <location>
        <begin position="24"/>
        <end position="60"/>
    </location>
</feature>
<dbReference type="GO" id="GO:0016740">
    <property type="term" value="F:transferase activity"/>
    <property type="evidence" value="ECO:0007669"/>
    <property type="project" value="UniProtKB-KW"/>
</dbReference>
<evidence type="ECO:0000256" key="6">
    <source>
        <dbReference type="PIRSR" id="PIRSR000699-2"/>
    </source>
</evidence>
<evidence type="ECO:0000256" key="1">
    <source>
        <dbReference type="ARBA" id="ARBA00022448"/>
    </source>
</evidence>
<keyword evidence="6" id="KW-0479">Metal-binding</keyword>
<feature type="active site" description="Tele-phosphohistidine intermediate" evidence="5">
    <location>
        <position position="82"/>
    </location>
</feature>
<dbReference type="GeneID" id="83015566"/>
<dbReference type="PROSITE" id="PS51095">
    <property type="entry name" value="PTS_EIIA_TYPE_3"/>
    <property type="match status" value="1"/>
</dbReference>
<protein>
    <submittedName>
        <fullName evidence="9">PTS lactose/cellobiose transporter subunit IIA</fullName>
    </submittedName>
</protein>
<feature type="modified residue" description="Phosphohistidine; by HPr" evidence="7">
    <location>
        <position position="82"/>
    </location>
</feature>
<dbReference type="Gene3D" id="1.20.58.80">
    <property type="entry name" value="Phosphotransferase system, lactose/cellobiose-type IIA subunit"/>
    <property type="match status" value="1"/>
</dbReference>